<sequence length="333" mass="36301">MNGITLGGDPRRLITHLALYGLAAICADAGHTDLRISWTTGMRPRPHLDMHPDTAADIVHAHARDCDWVKETINLAGTPRGLMSPRLTAISTDDGWQELQDRRHKVLDTLTAARAVLGLRFLGALGEPAYWRFDKRTGKRVQDDAANRLEMQPRNTGAEFVGSRLSKIAEKVAARTTSQILDGLLGRHVRDEVSGDAPDSRSATGLDAPGPADNAVVWCALWGISQIPIALRTGGPALTSVSVRNSRPEHFAVPMWRIPWHPARLRSILASAQFQAVAAALARREVPDENPRLWLTSRGVTAIITFPVTISGSDKAPERRAGAGQLHPIGRRQ</sequence>
<accession>A0A8J3UEP3</accession>
<dbReference type="RefSeq" id="WP_204077354.1">
    <property type="nucleotide sequence ID" value="NZ_BAABHI010000011.1"/>
</dbReference>
<name>A0A8J3UEP3_9ACTN</name>
<reference evidence="2 3" key="1">
    <citation type="submission" date="2021-01" db="EMBL/GenBank/DDBJ databases">
        <title>Whole genome shotgun sequence of Planotetraspora phitsanulokensis NBRC 104273.</title>
        <authorList>
            <person name="Komaki H."/>
            <person name="Tamura T."/>
        </authorList>
    </citation>
    <scope>NUCLEOTIDE SEQUENCE [LARGE SCALE GENOMIC DNA]</scope>
    <source>
        <strain evidence="2 3">NBRC 104273</strain>
    </source>
</reference>
<evidence type="ECO:0000256" key="1">
    <source>
        <dbReference type="SAM" id="MobiDB-lite"/>
    </source>
</evidence>
<dbReference type="EMBL" id="BOOP01000037">
    <property type="protein sequence ID" value="GII41911.1"/>
    <property type="molecule type" value="Genomic_DNA"/>
</dbReference>
<dbReference type="Proteomes" id="UP000622547">
    <property type="component" value="Unassembled WGS sequence"/>
</dbReference>
<proteinExistence type="predicted"/>
<organism evidence="2 3">
    <name type="scientific">Planotetraspora phitsanulokensis</name>
    <dbReference type="NCBI Taxonomy" id="575192"/>
    <lineage>
        <taxon>Bacteria</taxon>
        <taxon>Bacillati</taxon>
        <taxon>Actinomycetota</taxon>
        <taxon>Actinomycetes</taxon>
        <taxon>Streptosporangiales</taxon>
        <taxon>Streptosporangiaceae</taxon>
        <taxon>Planotetraspora</taxon>
    </lineage>
</organism>
<feature type="region of interest" description="Disordered" evidence="1">
    <location>
        <begin position="314"/>
        <end position="333"/>
    </location>
</feature>
<evidence type="ECO:0000313" key="2">
    <source>
        <dbReference type="EMBL" id="GII41911.1"/>
    </source>
</evidence>
<gene>
    <name evidence="2" type="ORF">Pph01_69140</name>
</gene>
<keyword evidence="3" id="KW-1185">Reference proteome</keyword>
<protein>
    <recommendedName>
        <fullName evidence="4">CRISPR-associated protein Csb3</fullName>
    </recommendedName>
</protein>
<evidence type="ECO:0008006" key="4">
    <source>
        <dbReference type="Google" id="ProtNLM"/>
    </source>
</evidence>
<comment type="caution">
    <text evidence="2">The sequence shown here is derived from an EMBL/GenBank/DDBJ whole genome shotgun (WGS) entry which is preliminary data.</text>
</comment>
<dbReference type="AlphaFoldDB" id="A0A8J3UEP3"/>
<evidence type="ECO:0000313" key="3">
    <source>
        <dbReference type="Proteomes" id="UP000622547"/>
    </source>
</evidence>